<proteinExistence type="predicted"/>
<keyword evidence="2" id="KW-1185">Reference proteome</keyword>
<dbReference type="EMBL" id="AYSJ01000004">
    <property type="protein sequence ID" value="ETS32564.1"/>
    <property type="molecule type" value="Genomic_DNA"/>
</dbReference>
<evidence type="ECO:0000313" key="2">
    <source>
        <dbReference type="Proteomes" id="UP000018957"/>
    </source>
</evidence>
<accession>W3VBZ0</accession>
<reference evidence="1 2" key="1">
    <citation type="submission" date="2013-11" db="EMBL/GenBank/DDBJ databases">
        <title>Elucidation of the Photorhabdus temperata genome and generation of transposon mutant library to identify motility mutants.</title>
        <authorList>
            <person name="Hurst S.G.IV."/>
            <person name="Micheals B."/>
            <person name="Abebe-Akele F."/>
            <person name="Rowedder H."/>
            <person name="Bullock H."/>
            <person name="Jackobeck R."/>
            <person name="Janicki E."/>
            <person name="Tisa L.S."/>
        </authorList>
    </citation>
    <scope>NUCLEOTIDE SEQUENCE [LARGE SCALE GENOMIC DNA]</scope>
    <source>
        <strain evidence="1 2">NC19</strain>
    </source>
</reference>
<organism evidence="1 2">
    <name type="scientific">Photorhabdus khanii NC19</name>
    <dbReference type="NCBI Taxonomy" id="1004151"/>
    <lineage>
        <taxon>Bacteria</taxon>
        <taxon>Pseudomonadati</taxon>
        <taxon>Pseudomonadota</taxon>
        <taxon>Gammaproteobacteria</taxon>
        <taxon>Enterobacterales</taxon>
        <taxon>Morganellaceae</taxon>
        <taxon>Photorhabdus</taxon>
    </lineage>
</organism>
<name>W3VBZ0_9GAMM</name>
<dbReference type="AlphaFoldDB" id="W3VBZ0"/>
<evidence type="ECO:0000313" key="1">
    <source>
        <dbReference type="EMBL" id="ETS32564.1"/>
    </source>
</evidence>
<gene>
    <name evidence="1" type="ORF">PTE_01197</name>
</gene>
<dbReference type="RefSeq" id="WP_036843963.1">
    <property type="nucleotide sequence ID" value="NZ_AYSJ01000004.1"/>
</dbReference>
<comment type="caution">
    <text evidence="1">The sequence shown here is derived from an EMBL/GenBank/DDBJ whole genome shotgun (WGS) entry which is preliminary data.</text>
</comment>
<dbReference type="PATRIC" id="fig|1004151.3.peg.1223"/>
<protein>
    <submittedName>
        <fullName evidence="1">Uncharacterized protein</fullName>
    </submittedName>
</protein>
<sequence>MFPTDEAVCKVIYLAIQDATKKWSMLIHNWRLVMSRFMIEFGDRLDGHL</sequence>
<dbReference type="Proteomes" id="UP000018957">
    <property type="component" value="Unassembled WGS sequence"/>
</dbReference>